<name>A0A8S5S737_9CAUD</name>
<reference evidence="1" key="1">
    <citation type="journal article" date="2021" name="Proc. Natl. Acad. Sci. U.S.A.">
        <title>A Catalog of Tens of Thousands of Viruses from Human Metagenomes Reveals Hidden Associations with Chronic Diseases.</title>
        <authorList>
            <person name="Tisza M.J."/>
            <person name="Buck C.B."/>
        </authorList>
    </citation>
    <scope>NUCLEOTIDE SEQUENCE</scope>
    <source>
        <strain evidence="1">Ctdau33</strain>
    </source>
</reference>
<dbReference type="Gene3D" id="2.20.28.30">
    <property type="entry name" value="RNA polymerase ii, chain L"/>
    <property type="match status" value="1"/>
</dbReference>
<sequence>MMRVKKKRWERIDTGVLYICDDCGAEFEDPAMCTYKHYPDGEFGEEMTEYQCPYCGSEYVGKAEE</sequence>
<accession>A0A8S5S737</accession>
<evidence type="ECO:0000313" key="1">
    <source>
        <dbReference type="EMBL" id="DAF46487.1"/>
    </source>
</evidence>
<organism evidence="1">
    <name type="scientific">Siphoviridae sp. ctdau33</name>
    <dbReference type="NCBI Taxonomy" id="2827902"/>
    <lineage>
        <taxon>Viruses</taxon>
        <taxon>Duplodnaviria</taxon>
        <taxon>Heunggongvirae</taxon>
        <taxon>Uroviricota</taxon>
        <taxon>Caudoviricetes</taxon>
    </lineage>
</organism>
<dbReference type="EMBL" id="BK032538">
    <property type="protein sequence ID" value="DAF46487.1"/>
    <property type="molecule type" value="Genomic_DNA"/>
</dbReference>
<protein>
    <submittedName>
        <fullName evidence="1">Transcription initiation factor IIE, alpha FINGER, Transcription</fullName>
    </submittedName>
</protein>
<proteinExistence type="predicted"/>